<keyword evidence="7" id="KW-0633">Potassium transport</keyword>
<dbReference type="Proteomes" id="UP000187203">
    <property type="component" value="Unassembled WGS sequence"/>
</dbReference>
<evidence type="ECO:0000313" key="18">
    <source>
        <dbReference type="EMBL" id="OMP00795.1"/>
    </source>
</evidence>
<dbReference type="SUPFAM" id="SSF56112">
    <property type="entry name" value="Protein kinase-like (PK-like)"/>
    <property type="match status" value="1"/>
</dbReference>
<dbReference type="GO" id="GO:0005524">
    <property type="term" value="F:ATP binding"/>
    <property type="evidence" value="ECO:0007669"/>
    <property type="project" value="InterPro"/>
</dbReference>
<dbReference type="Gene3D" id="1.10.510.10">
    <property type="entry name" value="Transferase(Phosphotransferase) domain 1"/>
    <property type="match status" value="1"/>
</dbReference>
<dbReference type="InterPro" id="IPR038770">
    <property type="entry name" value="Na+/solute_symporter_sf"/>
</dbReference>
<evidence type="ECO:0000313" key="19">
    <source>
        <dbReference type="Proteomes" id="UP000187203"/>
    </source>
</evidence>
<dbReference type="GO" id="GO:0004672">
    <property type="term" value="F:protein kinase activity"/>
    <property type="evidence" value="ECO:0007669"/>
    <property type="project" value="InterPro"/>
</dbReference>
<evidence type="ECO:0000256" key="15">
    <source>
        <dbReference type="ARBA" id="ARBA00049112"/>
    </source>
</evidence>
<dbReference type="GO" id="GO:0005737">
    <property type="term" value="C:cytoplasm"/>
    <property type="evidence" value="ECO:0007669"/>
    <property type="project" value="UniProtKB-SubCell"/>
</dbReference>
<keyword evidence="8" id="KW-0808">Transferase</keyword>
<evidence type="ECO:0000256" key="8">
    <source>
        <dbReference type="ARBA" id="ARBA00022679"/>
    </source>
</evidence>
<dbReference type="Pfam" id="PF07714">
    <property type="entry name" value="PK_Tyr_Ser-Thr"/>
    <property type="match status" value="1"/>
</dbReference>
<evidence type="ECO:0000256" key="3">
    <source>
        <dbReference type="ARBA" id="ARBA00010499"/>
    </source>
</evidence>
<dbReference type="GO" id="GO:0008676">
    <property type="term" value="F:3-deoxy-8-phosphooctulonate synthase activity"/>
    <property type="evidence" value="ECO:0007669"/>
    <property type="project" value="UniProtKB-EC"/>
</dbReference>
<dbReference type="GO" id="GO:0015297">
    <property type="term" value="F:antiporter activity"/>
    <property type="evidence" value="ECO:0007669"/>
    <property type="project" value="InterPro"/>
</dbReference>
<dbReference type="Pfam" id="PF00793">
    <property type="entry name" value="DAHP_synth_1"/>
    <property type="match status" value="1"/>
</dbReference>
<dbReference type="STRING" id="93759.A0A1R3K103"/>
<dbReference type="InterPro" id="IPR006153">
    <property type="entry name" value="Cation/H_exchanger_TM"/>
</dbReference>
<dbReference type="InterPro" id="IPR006218">
    <property type="entry name" value="DAHP1/KDSA"/>
</dbReference>
<keyword evidence="5" id="KW-0813">Transport</keyword>
<dbReference type="InterPro" id="IPR000719">
    <property type="entry name" value="Prot_kinase_dom"/>
</dbReference>
<protein>
    <recommendedName>
        <fullName evidence="4">3-deoxy-8-phosphooctulonate synthase</fullName>
        <ecNumber evidence="4">2.5.1.55</ecNumber>
    </recommendedName>
</protein>
<evidence type="ECO:0000256" key="11">
    <source>
        <dbReference type="ARBA" id="ARBA00022989"/>
    </source>
</evidence>
<keyword evidence="11 16" id="KW-1133">Transmembrane helix</keyword>
<keyword evidence="9 16" id="KW-0812">Transmembrane</keyword>
<evidence type="ECO:0000256" key="14">
    <source>
        <dbReference type="ARBA" id="ARBA00038341"/>
    </source>
</evidence>
<organism evidence="18 19">
    <name type="scientific">Corchorus olitorius</name>
    <dbReference type="NCBI Taxonomy" id="93759"/>
    <lineage>
        <taxon>Eukaryota</taxon>
        <taxon>Viridiplantae</taxon>
        <taxon>Streptophyta</taxon>
        <taxon>Embryophyta</taxon>
        <taxon>Tracheophyta</taxon>
        <taxon>Spermatophyta</taxon>
        <taxon>Magnoliopsida</taxon>
        <taxon>eudicotyledons</taxon>
        <taxon>Gunneridae</taxon>
        <taxon>Pentapetalae</taxon>
        <taxon>rosids</taxon>
        <taxon>malvids</taxon>
        <taxon>Malvales</taxon>
        <taxon>Malvaceae</taxon>
        <taxon>Grewioideae</taxon>
        <taxon>Apeibeae</taxon>
        <taxon>Corchorus</taxon>
    </lineage>
</organism>
<dbReference type="Pfam" id="PF00999">
    <property type="entry name" value="Na_H_Exchanger"/>
    <property type="match status" value="1"/>
</dbReference>
<feature type="domain" description="Protein kinase" evidence="17">
    <location>
        <begin position="1100"/>
        <end position="1388"/>
    </location>
</feature>
<dbReference type="InterPro" id="IPR057290">
    <property type="entry name" value="CHX17_C"/>
</dbReference>
<dbReference type="GO" id="GO:0016020">
    <property type="term" value="C:membrane"/>
    <property type="evidence" value="ECO:0007669"/>
    <property type="project" value="UniProtKB-SubCell"/>
</dbReference>
<evidence type="ECO:0000256" key="2">
    <source>
        <dbReference type="ARBA" id="ARBA00004496"/>
    </source>
</evidence>
<dbReference type="GO" id="GO:0012505">
    <property type="term" value="C:endomembrane system"/>
    <property type="evidence" value="ECO:0007669"/>
    <property type="project" value="TreeGrafter"/>
</dbReference>
<dbReference type="EC" id="2.5.1.55" evidence="4"/>
<dbReference type="InterPro" id="IPR011009">
    <property type="entry name" value="Kinase-like_dom_sf"/>
</dbReference>
<evidence type="ECO:0000256" key="1">
    <source>
        <dbReference type="ARBA" id="ARBA00004141"/>
    </source>
</evidence>
<evidence type="ECO:0000256" key="4">
    <source>
        <dbReference type="ARBA" id="ARBA00012693"/>
    </source>
</evidence>
<dbReference type="InterPro" id="IPR050794">
    <property type="entry name" value="CPA2_transporter"/>
</dbReference>
<name>A0A1R3K103_9ROSI</name>
<keyword evidence="6" id="KW-0963">Cytoplasm</keyword>
<keyword evidence="10" id="KW-0630">Potassium</keyword>
<dbReference type="NCBIfam" id="NF003543">
    <property type="entry name" value="PRK05198.1"/>
    <property type="match status" value="1"/>
</dbReference>
<dbReference type="EMBL" id="AWUE01014908">
    <property type="protein sequence ID" value="OMP00795.1"/>
    <property type="molecule type" value="Genomic_DNA"/>
</dbReference>
<dbReference type="GO" id="GO:1902600">
    <property type="term" value="P:proton transmembrane transport"/>
    <property type="evidence" value="ECO:0007669"/>
    <property type="project" value="InterPro"/>
</dbReference>
<keyword evidence="12" id="KW-0406">Ion transport</keyword>
<dbReference type="GO" id="GO:0006885">
    <property type="term" value="P:regulation of pH"/>
    <property type="evidence" value="ECO:0007669"/>
    <property type="project" value="TreeGrafter"/>
</dbReference>
<dbReference type="GO" id="GO:0006813">
    <property type="term" value="P:potassium ion transport"/>
    <property type="evidence" value="ECO:0007669"/>
    <property type="project" value="UniProtKB-KW"/>
</dbReference>
<feature type="transmembrane region" description="Helical" evidence="16">
    <location>
        <begin position="173"/>
        <end position="200"/>
    </location>
</feature>
<dbReference type="InterPro" id="IPR001245">
    <property type="entry name" value="Ser-Thr/Tyr_kinase_cat_dom"/>
</dbReference>
<gene>
    <name evidence="18" type="ORF">COLO4_12345</name>
</gene>
<evidence type="ECO:0000256" key="5">
    <source>
        <dbReference type="ARBA" id="ARBA00022448"/>
    </source>
</evidence>
<feature type="transmembrane region" description="Helical" evidence="16">
    <location>
        <begin position="251"/>
        <end position="273"/>
    </location>
</feature>
<evidence type="ECO:0000256" key="6">
    <source>
        <dbReference type="ARBA" id="ARBA00022490"/>
    </source>
</evidence>
<evidence type="ECO:0000256" key="12">
    <source>
        <dbReference type="ARBA" id="ARBA00023065"/>
    </source>
</evidence>
<feature type="transmembrane region" description="Helical" evidence="16">
    <location>
        <begin position="310"/>
        <end position="331"/>
    </location>
</feature>
<comment type="subcellular location">
    <subcellularLocation>
        <location evidence="2">Cytoplasm</location>
    </subcellularLocation>
    <subcellularLocation>
        <location evidence="1">Membrane</location>
        <topology evidence="1">Multi-pass membrane protein</topology>
    </subcellularLocation>
</comment>
<evidence type="ECO:0000256" key="16">
    <source>
        <dbReference type="SAM" id="Phobius"/>
    </source>
</evidence>
<dbReference type="Gene3D" id="1.20.1530.20">
    <property type="match status" value="1"/>
</dbReference>
<feature type="transmembrane region" description="Helical" evidence="16">
    <location>
        <begin position="99"/>
        <end position="121"/>
    </location>
</feature>
<evidence type="ECO:0000256" key="7">
    <source>
        <dbReference type="ARBA" id="ARBA00022538"/>
    </source>
</evidence>
<feature type="transmembrane region" description="Helical" evidence="16">
    <location>
        <begin position="58"/>
        <end position="78"/>
    </location>
</feature>
<dbReference type="PANTHER" id="PTHR32468:SF74">
    <property type="entry name" value="CATION_H(+) ANTIPORTER 21-RELATED"/>
    <property type="match status" value="1"/>
</dbReference>
<proteinExistence type="inferred from homology"/>
<evidence type="ECO:0000256" key="10">
    <source>
        <dbReference type="ARBA" id="ARBA00022958"/>
    </source>
</evidence>
<dbReference type="Pfam" id="PF23259">
    <property type="entry name" value="CHX17_C"/>
    <property type="match status" value="1"/>
</dbReference>
<comment type="catalytic activity">
    <reaction evidence="15">
        <text>D-arabinose 5-phosphate + phosphoenolpyruvate + H2O = 3-deoxy-alpha-D-manno-2-octulosonate-8-phosphate + phosphate</text>
        <dbReference type="Rhea" id="RHEA:14053"/>
        <dbReference type="ChEBI" id="CHEBI:15377"/>
        <dbReference type="ChEBI" id="CHEBI:43474"/>
        <dbReference type="ChEBI" id="CHEBI:57693"/>
        <dbReference type="ChEBI" id="CHEBI:58702"/>
        <dbReference type="ChEBI" id="CHEBI:85985"/>
        <dbReference type="EC" id="2.5.1.55"/>
    </reaction>
</comment>
<sequence>MSNLGVTFYMFLVGLEMDLAPIRKIGKTALSVAIAGILVPLGVGAGIFLMLYTKPASATPPPFIGICFWPIALSVTSFPDLARMLSDLKLMYTDLGKTALSAAVVSDLSSWFLLVITVSLVNGHSKLYVTLPILGCMTLFWFLIRPMISWVVKQSEASKDASREGKYSEIHVYFILSAVLLCGYLTELCGAHSMFGAFMFGLMIPSGELGTIIMETIEEFVVGILMPPTFIVIGMRTNLFHLAQFNPAQVVLVMLLSFCAKIISTLLVCLYFRCPTRDSFALGLLMNTKGVLVLIVLNEGRGMKAFDQPTFTLATSAILVMTAIVGPVIHFTHKSNRNLKQFYHRNLERSRPEAALRVLACLHSTKNVSGMLNLLHISNATRKSPIVVFAVHLVELAGRNTAMLIFHDKDKTGEYDIGNNATREKAEAEQIVTSFESFEEDNHAVTVQPLTAVSPYATMHEDVSTFAHDKLANIILIPFHKQPNALGGWVDENLQHREVNQNLLANAPCTVALLVDRGLTSPLYMESHNGAVGESHIAMLFVGGADDREALAYAWRMAGTPRVTLTVLDDEYINEFRFKTMNDQSVAYIEKKVNGGEEIVSTINSAYGNFDLYLVGRGEGVESPLTIGLSSFSDFPELGPLGETLVSSESSSPASVLVVQQSARALTGSKKFKNNNSAPSSQGGKGVFGKTASSAVAQWLNTLIALLQPIQTLPTFFCQAMDSSALLLNKLKGAEPFFLLAGPNVIESEEHILRMANHIKTITTKLGLPLVFKSSFDKANRTSSKSFRGPGMAEGLKILEKVKVAYDIPIVTDVHETIQCEAVGKVADIIQIPAFLCRQTDLLVAAAKTGKIINIKKGQFCAPSVMVNSAEKIRLAGNPNVMVCERGTMFGYNDLIVDPRNLEWMREANCPVVADITHSLQQPAGKKLDGGGVASGGLRELIPCIARTAVAVGVDGIFMEVHDDPLNAPVDGPTQWPLRHLEELLEELMAIAKKNHLAPIKVSSSSFQMFSSVPVIRNISRQSNYAVRRFCNLALGVDLNFVDKFNIGKMTSFGVKKCEADNFLVNGSTLLEKLISFANGKCNHIRSFSYEDLKRATNNFDPRQVIAADSGYELFKGALQDRPISVKKFKDFDLDQYGYSFNDIVFSSQTSVHKNFLKLLGCCLETQIPIIVFESVANGSLGDHLYGPNKPFLQPITWKQRLKIAIQIANAVAYLHIGFPRPIVFRNIKPLNILLDEDFVAKLSDFSIAISIPEDESHVHDTVKGARGLISPEYLFTGFFNEKHDVFCYGVFMLVLLTGQMVVDSSRCVIGEDELIALVDYVKKFGEENRLKHVVDPSILGEFEAGSWAGYEQQIKSFVDIAFKCISESPEDRPTMMSISNQIKHMYQSLDSTC</sequence>
<keyword evidence="13 16" id="KW-0472">Membrane</keyword>
<feature type="transmembrane region" description="Helical" evidence="16">
    <location>
        <begin position="127"/>
        <end position="152"/>
    </location>
</feature>
<dbReference type="Gene3D" id="3.20.20.70">
    <property type="entry name" value="Aldolase class I"/>
    <property type="match status" value="1"/>
</dbReference>
<dbReference type="InterPro" id="IPR013785">
    <property type="entry name" value="Aldolase_TIM"/>
</dbReference>
<dbReference type="Gene3D" id="3.30.200.20">
    <property type="entry name" value="Phosphorylase Kinase, domain 1"/>
    <property type="match status" value="1"/>
</dbReference>
<evidence type="ECO:0000256" key="13">
    <source>
        <dbReference type="ARBA" id="ARBA00023136"/>
    </source>
</evidence>
<dbReference type="PROSITE" id="PS50011">
    <property type="entry name" value="PROTEIN_KINASE_DOM"/>
    <property type="match status" value="1"/>
</dbReference>
<keyword evidence="19" id="KW-1185">Reference proteome</keyword>
<dbReference type="OrthoDB" id="2687058at2759"/>
<dbReference type="HAMAP" id="MF_00056">
    <property type="entry name" value="KDO8P_synth"/>
    <property type="match status" value="1"/>
</dbReference>
<dbReference type="NCBIfam" id="TIGR01362">
    <property type="entry name" value="KDO8P_synth"/>
    <property type="match status" value="1"/>
</dbReference>
<comment type="similarity">
    <text evidence="14">Belongs to the monovalent cation:proton antiporter 2 (CPA2) transporter (TC 2.A.37) family. CHX (TC 2.A.37.4) subfamily.</text>
</comment>
<dbReference type="InterPro" id="IPR006269">
    <property type="entry name" value="KDO8P_synthase"/>
</dbReference>
<evidence type="ECO:0000259" key="17">
    <source>
        <dbReference type="PROSITE" id="PS50011"/>
    </source>
</evidence>
<dbReference type="InterPro" id="IPR057291">
    <property type="entry name" value="CHX17_2nd"/>
</dbReference>
<evidence type="ECO:0000256" key="9">
    <source>
        <dbReference type="ARBA" id="ARBA00022692"/>
    </source>
</evidence>
<dbReference type="Pfam" id="PF23256">
    <property type="entry name" value="CHX17_2nd"/>
    <property type="match status" value="1"/>
</dbReference>
<comment type="similarity">
    <text evidence="3">Belongs to the KdsA family.</text>
</comment>
<comment type="caution">
    <text evidence="18">The sequence shown here is derived from an EMBL/GenBank/DDBJ whole genome shotgun (WGS) entry which is preliminary data.</text>
</comment>
<dbReference type="PANTHER" id="PTHR32468">
    <property type="entry name" value="CATION/H + ANTIPORTER"/>
    <property type="match status" value="1"/>
</dbReference>
<accession>A0A1R3K103</accession>
<dbReference type="SUPFAM" id="SSF51569">
    <property type="entry name" value="Aldolase"/>
    <property type="match status" value="1"/>
</dbReference>
<feature type="transmembrane region" description="Helical" evidence="16">
    <location>
        <begin position="29"/>
        <end position="52"/>
    </location>
</feature>
<reference evidence="19" key="1">
    <citation type="submission" date="2013-09" db="EMBL/GenBank/DDBJ databases">
        <title>Corchorus olitorius genome sequencing.</title>
        <authorList>
            <person name="Alam M."/>
            <person name="Haque M.S."/>
            <person name="Islam M.S."/>
            <person name="Emdad E.M."/>
            <person name="Islam M.M."/>
            <person name="Ahmed B."/>
            <person name="Halim A."/>
            <person name="Hossen Q.M.M."/>
            <person name="Hossain M.Z."/>
            <person name="Ahmed R."/>
            <person name="Khan M.M."/>
            <person name="Islam R."/>
            <person name="Rashid M.M."/>
            <person name="Khan S.A."/>
            <person name="Rahman M.S."/>
            <person name="Alam M."/>
            <person name="Yahiya A.S."/>
            <person name="Khan M.S."/>
            <person name="Azam M.S."/>
            <person name="Haque T."/>
            <person name="Lashkar M.Z.H."/>
            <person name="Akhand A.I."/>
            <person name="Morshed G."/>
            <person name="Roy S."/>
            <person name="Uddin K.S."/>
            <person name="Rabeya T."/>
            <person name="Hossain A.S."/>
            <person name="Chowdhury A."/>
            <person name="Snigdha A.R."/>
            <person name="Mortoza M.S."/>
            <person name="Matin S.A."/>
            <person name="Hoque S.M.E."/>
            <person name="Islam M.K."/>
            <person name="Roy D.K."/>
            <person name="Haider R."/>
            <person name="Moosa M.M."/>
            <person name="Elias S.M."/>
            <person name="Hasan A.M."/>
            <person name="Jahan S."/>
            <person name="Shafiuddin M."/>
            <person name="Mahmood N."/>
            <person name="Shommy N.S."/>
        </authorList>
    </citation>
    <scope>NUCLEOTIDE SEQUENCE [LARGE SCALE GENOMIC DNA]</scope>
    <source>
        <strain evidence="19">cv. O-4</strain>
    </source>
</reference>